<keyword evidence="2" id="KW-0472">Membrane</keyword>
<sequence length="323" mass="36348">MIADAIKNALLDWGVVVVPDLGTFWSEESGAEVSPSGNIIKPPHVTISFSKSEDDVEMYSLVVYISKTEDLDEDEVAIQVSMFVANLQQRLEDGETAPIGDLGYFIQDDSEEIIFRQRNESNITPESFGLPKITATPLMEDEIEEEEEEYSQFEEEAPAKRPIWLFIAIPVIIILTAGGYYFLKPSDEQPKEEITQEKVIEVEDNDVEEVEEETTITQETKKEEPATTVEKTKEPEVAVEEETPEVDASRNGNYHIVISSFGDQEKAELAVKQAEKKGFDHVGIIVSKGKFRVALKGFNSHQDAKTELPKAQSKFKGAWIWRN</sequence>
<dbReference type="SUPFAM" id="SSF110997">
    <property type="entry name" value="Sporulation related repeat"/>
    <property type="match status" value="1"/>
</dbReference>
<evidence type="ECO:0000313" key="5">
    <source>
        <dbReference type="Proteomes" id="UP000576082"/>
    </source>
</evidence>
<dbReference type="GO" id="GO:0042834">
    <property type="term" value="F:peptidoglycan binding"/>
    <property type="evidence" value="ECO:0007669"/>
    <property type="project" value="InterPro"/>
</dbReference>
<dbReference type="EMBL" id="JABANE010000045">
    <property type="protein sequence ID" value="NME69666.1"/>
    <property type="molecule type" value="Genomic_DNA"/>
</dbReference>
<feature type="transmembrane region" description="Helical" evidence="2">
    <location>
        <begin position="163"/>
        <end position="183"/>
    </location>
</feature>
<organism evidence="4 5">
    <name type="scientific">Flammeovirga aprica JL-4</name>
    <dbReference type="NCBI Taxonomy" id="694437"/>
    <lineage>
        <taxon>Bacteria</taxon>
        <taxon>Pseudomonadati</taxon>
        <taxon>Bacteroidota</taxon>
        <taxon>Cytophagia</taxon>
        <taxon>Cytophagales</taxon>
        <taxon>Flammeovirgaceae</taxon>
        <taxon>Flammeovirga</taxon>
    </lineage>
</organism>
<proteinExistence type="predicted"/>
<keyword evidence="2" id="KW-1133">Transmembrane helix</keyword>
<protein>
    <submittedName>
        <fullName evidence="4">SPOR domain-containing protein</fullName>
    </submittedName>
</protein>
<dbReference type="Pfam" id="PF18174">
    <property type="entry name" value="HU-CCDC81_bac_1"/>
    <property type="match status" value="1"/>
</dbReference>
<dbReference type="AlphaFoldDB" id="A0A7X9RVT4"/>
<evidence type="ECO:0000256" key="1">
    <source>
        <dbReference type="SAM" id="MobiDB-lite"/>
    </source>
</evidence>
<evidence type="ECO:0000259" key="3">
    <source>
        <dbReference type="PROSITE" id="PS51724"/>
    </source>
</evidence>
<evidence type="ECO:0000313" key="4">
    <source>
        <dbReference type="EMBL" id="NME69666.1"/>
    </source>
</evidence>
<dbReference type="InterPro" id="IPR041268">
    <property type="entry name" value="HU-CCDC81_bac_2"/>
</dbReference>
<evidence type="ECO:0000256" key="2">
    <source>
        <dbReference type="SAM" id="Phobius"/>
    </source>
</evidence>
<dbReference type="InterPro" id="IPR007730">
    <property type="entry name" value="SPOR-like_dom"/>
</dbReference>
<dbReference type="Pfam" id="PF05036">
    <property type="entry name" value="SPOR"/>
    <property type="match status" value="1"/>
</dbReference>
<accession>A0A7X9RVT4</accession>
<dbReference type="Proteomes" id="UP000576082">
    <property type="component" value="Unassembled WGS sequence"/>
</dbReference>
<name>A0A7X9RVT4_9BACT</name>
<dbReference type="RefSeq" id="WP_169657927.1">
    <property type="nucleotide sequence ID" value="NZ_JABANE010000045.1"/>
</dbReference>
<dbReference type="Pfam" id="PF18175">
    <property type="entry name" value="HU-CCDC81_bac_2"/>
    <property type="match status" value="1"/>
</dbReference>
<feature type="region of interest" description="Disordered" evidence="1">
    <location>
        <begin position="212"/>
        <end position="246"/>
    </location>
</feature>
<dbReference type="Gene3D" id="3.30.70.1070">
    <property type="entry name" value="Sporulation related repeat"/>
    <property type="match status" value="1"/>
</dbReference>
<reference evidence="4 5" key="1">
    <citation type="submission" date="2020-04" db="EMBL/GenBank/DDBJ databases">
        <title>Flammeovirga sp. SR4, a novel species isolated from seawater.</title>
        <authorList>
            <person name="Wang X."/>
        </authorList>
    </citation>
    <scope>NUCLEOTIDE SEQUENCE [LARGE SCALE GENOMIC DNA]</scope>
    <source>
        <strain evidence="4 5">ATCC 23126</strain>
    </source>
</reference>
<feature type="domain" description="SPOR" evidence="3">
    <location>
        <begin position="248"/>
        <end position="323"/>
    </location>
</feature>
<gene>
    <name evidence="4" type="ORF">HHU12_16950</name>
</gene>
<comment type="caution">
    <text evidence="4">The sequence shown here is derived from an EMBL/GenBank/DDBJ whole genome shotgun (WGS) entry which is preliminary data.</text>
</comment>
<dbReference type="InterPro" id="IPR036680">
    <property type="entry name" value="SPOR-like_sf"/>
</dbReference>
<feature type="compositionally biased region" description="Basic and acidic residues" evidence="1">
    <location>
        <begin position="219"/>
        <end position="236"/>
    </location>
</feature>
<keyword evidence="5" id="KW-1185">Reference proteome</keyword>
<dbReference type="InterPro" id="IPR040495">
    <property type="entry name" value="HU-CCDC81_bac_1"/>
</dbReference>
<dbReference type="PROSITE" id="PS51724">
    <property type="entry name" value="SPOR"/>
    <property type="match status" value="1"/>
</dbReference>
<keyword evidence="2" id="KW-0812">Transmembrane</keyword>